<dbReference type="InterPro" id="IPR051922">
    <property type="entry name" value="Bact_Sporulation_Assoc"/>
</dbReference>
<evidence type="ECO:0000313" key="3">
    <source>
        <dbReference type="Proteomes" id="UP000036356"/>
    </source>
</evidence>
<dbReference type="Gene3D" id="3.40.50.12090">
    <property type="match status" value="1"/>
</dbReference>
<dbReference type="Pfam" id="PF04122">
    <property type="entry name" value="CW_binding_2"/>
    <property type="match status" value="3"/>
</dbReference>
<keyword evidence="3" id="KW-1185">Reference proteome</keyword>
<dbReference type="PANTHER" id="PTHR30032:SF8">
    <property type="entry name" value="GERMINATION-SPECIFIC N-ACETYLMURAMOYL-L-ALANINE AMIDASE"/>
    <property type="match status" value="1"/>
</dbReference>
<dbReference type="Proteomes" id="UP000036356">
    <property type="component" value="Unassembled WGS sequence"/>
</dbReference>
<sequence length="1202" mass="123999">MKKTKKALASLAIAGMALTVVPFNAFADSTVPTRIAGNTAAQTAAAIADQTGWTGTAILASSASYGMVDALTAGPLSTYLKAPILLTGPGNTLDPDTKNELTKLNVKTVYVTSGTAVISQAVLDQLSGMGISVISLGGQDRAETSVNIAKRMVGVTKVAVANGLQDALSIASVASAANEPILLTDKNSVPPSVAAYLTANPSITSSDVIGGTGVISDAVAAQFPHATRHFGNTAYDTNNQVIQDFSSSLKFDNVYVANGNTGIDALAGAPLAAMTNSPIVLTDGTVPAAATYVHGKLATDAVVTALGGAAVVSDQVRTGILTGQVTNPSGPVAVTSVTAVSATSFEVKFSSAPADPSKVSFAVTNTGSPVAVTTSWDSTNTVATLSCANNLPEGSYSIDVQNDSVDLGTSTVAITAQKIAKIDINSTKLAVTTTSSSITGGIGYATFKVYDQYGVDITSSYLANNITWTTGVGSVTVPSHGVLEVTPSGTTNLLTFSTVVITGYDSSSGVSTSATLNTSTAAGTLSGITLNKLTSSNNAVLTAQDTSDIWYIDYTATDLSGNSTNDYNLVKNGLITTGDDLELTSSNPYVTAKVVQDPNDSNKAAIQVTVNSTSVQMDMPVTITAMTYGGAPSSLNLTLKKQASVNTFTLMAPSYSIASGEYKQIPFMAYDQNGVQLTKYSDLKDVVLSPQYTGPGTTGVKLVQNPDGTASLWYQAAVNNTNQSQPGVITASVPVTGKISTITINVQTPVKANTLSLDSTKVVSTMQSDGAQQRIDFGYNYGGLSVLDQYGRPMDFTDLTKYGDGGITYNGTTNPNDRFVVVASTTGSSIELHQTYGDGTTSSAIQSQVLINGLDGSGNGGEGVEILSDATGQQTVTFALYDITQANNAAFNPALKNFSALTTSIDTKTITFSVIKNTDIKGYAIDKVASPLYTEYDSTLGRGFTPRVKAYEANPYVWGTTAGGGKVVLKNGAIKGAYVDSTDFTVDPTEKGSISYGTLSGAGNYDAVYVAANKLDASKTGSNTTLTVIIQGADGLTHTVTTPITSSTTNPVAQSINLYVDTTVPGVTLSDDGTTATVPVADLVQGQYLARYINPSDANITGSGADVKDGKNPAPLYFYAKDSYGSKGMDLANVSLVDNSDDIDATSDASHTNFQIDQYGRITHVDASAINAAIAANGHYYFTVTAVTTSGLVQTVKINVVQ</sequence>
<dbReference type="InterPro" id="IPR007253">
    <property type="entry name" value="Cell_wall-bd_2"/>
</dbReference>
<evidence type="ECO:0000313" key="2">
    <source>
        <dbReference type="EMBL" id="KLU66890.1"/>
    </source>
</evidence>
<keyword evidence="1" id="KW-0732">Signal</keyword>
<comment type="caution">
    <text evidence="2">The sequence shown here is derived from an EMBL/GenBank/DDBJ whole genome shotgun (WGS) entry which is preliminary data.</text>
</comment>
<dbReference type="RefSeq" id="WP_047808761.1">
    <property type="nucleotide sequence ID" value="NZ_LDZY01000003.1"/>
</dbReference>
<dbReference type="GO" id="GO:0008745">
    <property type="term" value="F:N-acetylmuramoyl-L-alanine amidase activity"/>
    <property type="evidence" value="ECO:0007669"/>
    <property type="project" value="UniProtKB-EC"/>
</dbReference>
<feature type="signal peptide" evidence="1">
    <location>
        <begin position="1"/>
        <end position="27"/>
    </location>
</feature>
<keyword evidence="2" id="KW-0378">Hydrolase</keyword>
<dbReference type="AlphaFoldDB" id="A0A0J1FTV8"/>
<accession>A0A0J1FTV8</accession>
<reference evidence="2 3" key="1">
    <citation type="submission" date="2015-06" db="EMBL/GenBank/DDBJ databases">
        <title>Draft genome of the moderately acidophilic sulfate reducer Candidatus Desulfosporosinus acididurans strain M1.</title>
        <authorList>
            <person name="Poehlein A."/>
            <person name="Petzsch P."/>
            <person name="Johnson B.D."/>
            <person name="Schloemann M."/>
            <person name="Daniel R."/>
            <person name="Muehling M."/>
        </authorList>
    </citation>
    <scope>NUCLEOTIDE SEQUENCE [LARGE SCALE GENOMIC DNA]</scope>
    <source>
        <strain evidence="2 3">M1</strain>
    </source>
</reference>
<protein>
    <submittedName>
        <fullName evidence="2">N-acetylmuramoyl-L-alanine amidase LytC</fullName>
        <ecNumber evidence="2">3.5.1.28</ecNumber>
    </submittedName>
</protein>
<name>A0A0J1FTV8_9FIRM</name>
<dbReference type="EMBL" id="LDZY01000003">
    <property type="protein sequence ID" value="KLU66890.1"/>
    <property type="molecule type" value="Genomic_DNA"/>
</dbReference>
<organism evidence="2 3">
    <name type="scientific">Desulfosporosinus acididurans</name>
    <dbReference type="NCBI Taxonomy" id="476652"/>
    <lineage>
        <taxon>Bacteria</taxon>
        <taxon>Bacillati</taxon>
        <taxon>Bacillota</taxon>
        <taxon>Clostridia</taxon>
        <taxon>Eubacteriales</taxon>
        <taxon>Desulfitobacteriaceae</taxon>
        <taxon>Desulfosporosinus</taxon>
    </lineage>
</organism>
<dbReference type="PANTHER" id="PTHR30032">
    <property type="entry name" value="N-ACETYLMURAMOYL-L-ALANINE AMIDASE-RELATED"/>
    <property type="match status" value="1"/>
</dbReference>
<gene>
    <name evidence="2" type="primary">lytC_4</name>
    <name evidence="2" type="ORF">DEAC_c08240</name>
</gene>
<feature type="chain" id="PRO_5005251192" evidence="1">
    <location>
        <begin position="28"/>
        <end position="1202"/>
    </location>
</feature>
<dbReference type="EC" id="3.5.1.28" evidence="2"/>
<dbReference type="STRING" id="476652.DEAC_c08240"/>
<proteinExistence type="predicted"/>
<dbReference type="PATRIC" id="fig|476652.3.peg.845"/>
<evidence type="ECO:0000256" key="1">
    <source>
        <dbReference type="SAM" id="SignalP"/>
    </source>
</evidence>